<sequence>MTFTDERQRHNFDIIPEEYSRAVSQIYAKLLYKIYAEKEEEDDDDDEDDDRDEDEKEQDDEDEEVLLLKFNLEFKI</sequence>
<protein>
    <submittedName>
        <fullName evidence="2">Uncharacterized protein</fullName>
    </submittedName>
</protein>
<comment type="caution">
    <text evidence="2">The sequence shown here is derived from an EMBL/GenBank/DDBJ whole genome shotgun (WGS) entry which is preliminary data.</text>
</comment>
<proteinExistence type="predicted"/>
<gene>
    <name evidence="2" type="ORF">ACD_80C00040G0006</name>
</gene>
<reference evidence="2" key="1">
    <citation type="journal article" date="2012" name="Science">
        <title>Fermentation, hydrogen, and sulfur metabolism in multiple uncultivated bacterial phyla.</title>
        <authorList>
            <person name="Wrighton K.C."/>
            <person name="Thomas B.C."/>
            <person name="Sharon I."/>
            <person name="Miller C.S."/>
            <person name="Castelle C.J."/>
            <person name="VerBerkmoes N.C."/>
            <person name="Wilkins M.J."/>
            <person name="Hettich R.L."/>
            <person name="Lipton M.S."/>
            <person name="Williams K.H."/>
            <person name="Long P.E."/>
            <person name="Banfield J.F."/>
        </authorList>
    </citation>
    <scope>NUCLEOTIDE SEQUENCE [LARGE SCALE GENOMIC DNA]</scope>
</reference>
<feature type="compositionally biased region" description="Acidic residues" evidence="1">
    <location>
        <begin position="38"/>
        <end position="63"/>
    </location>
</feature>
<dbReference type="AlphaFoldDB" id="K1YJI3"/>
<accession>K1YJI3</accession>
<evidence type="ECO:0000313" key="2">
    <source>
        <dbReference type="EMBL" id="EKD25519.1"/>
    </source>
</evidence>
<evidence type="ECO:0000256" key="1">
    <source>
        <dbReference type="SAM" id="MobiDB-lite"/>
    </source>
</evidence>
<organism evidence="2">
    <name type="scientific">uncultured bacterium</name>
    <name type="common">gcode 4</name>
    <dbReference type="NCBI Taxonomy" id="1234023"/>
    <lineage>
        <taxon>Bacteria</taxon>
        <taxon>environmental samples</taxon>
    </lineage>
</organism>
<feature type="region of interest" description="Disordered" evidence="1">
    <location>
        <begin position="37"/>
        <end position="63"/>
    </location>
</feature>
<name>K1YJI3_9BACT</name>
<dbReference type="EMBL" id="AMFJ01036047">
    <property type="protein sequence ID" value="EKD25519.1"/>
    <property type="molecule type" value="Genomic_DNA"/>
</dbReference>